<keyword evidence="2" id="KW-0812">Transmembrane</keyword>
<evidence type="ECO:0000313" key="3">
    <source>
        <dbReference type="EMBL" id="CAH3163104.1"/>
    </source>
</evidence>
<proteinExistence type="predicted"/>
<feature type="compositionally biased region" description="Polar residues" evidence="1">
    <location>
        <begin position="56"/>
        <end position="67"/>
    </location>
</feature>
<organism evidence="3 4">
    <name type="scientific">Porites lobata</name>
    <dbReference type="NCBI Taxonomy" id="104759"/>
    <lineage>
        <taxon>Eukaryota</taxon>
        <taxon>Metazoa</taxon>
        <taxon>Cnidaria</taxon>
        <taxon>Anthozoa</taxon>
        <taxon>Hexacorallia</taxon>
        <taxon>Scleractinia</taxon>
        <taxon>Fungiina</taxon>
        <taxon>Poritidae</taxon>
        <taxon>Porites</taxon>
    </lineage>
</organism>
<name>A0ABN8QEM9_9CNID</name>
<evidence type="ECO:0000313" key="4">
    <source>
        <dbReference type="Proteomes" id="UP001159405"/>
    </source>
</evidence>
<keyword evidence="2" id="KW-0472">Membrane</keyword>
<dbReference type="EMBL" id="CALNXK010000125">
    <property type="protein sequence ID" value="CAH3163104.1"/>
    <property type="molecule type" value="Genomic_DNA"/>
</dbReference>
<sequence>MDEGSLKRGHVPTLDSPGKPESKCRSQESSCNTDTPRARRSIAHAFASSPKLASSIPKSRSPSQRAAQSLLKRARRVSPIKTRLVIFFVFPIAAAVRQHILCDIKKRFKTLEETEDSLNGLTLESYLDESNTSAGAKPPATLDISQSLIEKMGHMTPSQLKELIEEAWQLLSKLPTLETDIKEALANSFRRLEWVTTHVTKLI</sequence>
<comment type="caution">
    <text evidence="3">The sequence shown here is derived from an EMBL/GenBank/DDBJ whole genome shotgun (WGS) entry which is preliminary data.</text>
</comment>
<reference evidence="3 4" key="1">
    <citation type="submission" date="2022-05" db="EMBL/GenBank/DDBJ databases">
        <authorList>
            <consortium name="Genoscope - CEA"/>
            <person name="William W."/>
        </authorList>
    </citation>
    <scope>NUCLEOTIDE SEQUENCE [LARGE SCALE GENOMIC DNA]</scope>
</reference>
<dbReference type="Proteomes" id="UP001159405">
    <property type="component" value="Unassembled WGS sequence"/>
</dbReference>
<gene>
    <name evidence="3" type="ORF">PLOB_00005629</name>
</gene>
<feature type="transmembrane region" description="Helical" evidence="2">
    <location>
        <begin position="82"/>
        <end position="100"/>
    </location>
</feature>
<protein>
    <submittedName>
        <fullName evidence="3">Uncharacterized protein</fullName>
    </submittedName>
</protein>
<evidence type="ECO:0000256" key="1">
    <source>
        <dbReference type="SAM" id="MobiDB-lite"/>
    </source>
</evidence>
<accession>A0ABN8QEM9</accession>
<feature type="region of interest" description="Disordered" evidence="1">
    <location>
        <begin position="1"/>
        <end position="72"/>
    </location>
</feature>
<keyword evidence="4" id="KW-1185">Reference proteome</keyword>
<evidence type="ECO:0000256" key="2">
    <source>
        <dbReference type="SAM" id="Phobius"/>
    </source>
</evidence>
<keyword evidence="2" id="KW-1133">Transmembrane helix</keyword>